<gene>
    <name evidence="6" type="ORF">METZ01_LOCUS465072</name>
</gene>
<evidence type="ECO:0000313" key="6">
    <source>
        <dbReference type="EMBL" id="SVE12218.1"/>
    </source>
</evidence>
<organism evidence="6">
    <name type="scientific">marine metagenome</name>
    <dbReference type="NCBI Taxonomy" id="408172"/>
    <lineage>
        <taxon>unclassified sequences</taxon>
        <taxon>metagenomes</taxon>
        <taxon>ecological metagenomes</taxon>
    </lineage>
</organism>
<evidence type="ECO:0000256" key="4">
    <source>
        <dbReference type="SAM" id="Phobius"/>
    </source>
</evidence>
<dbReference type="GO" id="GO:0140359">
    <property type="term" value="F:ABC-type transporter activity"/>
    <property type="evidence" value="ECO:0007669"/>
    <property type="project" value="InterPro"/>
</dbReference>
<protein>
    <recommendedName>
        <fullName evidence="5">ABC transmembrane type-1 domain-containing protein</fullName>
    </recommendedName>
</protein>
<keyword evidence="3 4" id="KW-0472">Membrane</keyword>
<dbReference type="InterPro" id="IPR011527">
    <property type="entry name" value="ABC1_TM_dom"/>
</dbReference>
<feature type="transmembrane region" description="Helical" evidence="4">
    <location>
        <begin position="58"/>
        <end position="80"/>
    </location>
</feature>
<feature type="non-terminal residue" evidence="6">
    <location>
        <position position="146"/>
    </location>
</feature>
<dbReference type="Gene3D" id="1.20.1560.10">
    <property type="entry name" value="ABC transporter type 1, transmembrane domain"/>
    <property type="match status" value="1"/>
</dbReference>
<dbReference type="GO" id="GO:0005524">
    <property type="term" value="F:ATP binding"/>
    <property type="evidence" value="ECO:0007669"/>
    <property type="project" value="InterPro"/>
</dbReference>
<keyword evidence="1 4" id="KW-0812">Transmembrane</keyword>
<feature type="transmembrane region" description="Helical" evidence="4">
    <location>
        <begin position="21"/>
        <end position="43"/>
    </location>
</feature>
<evidence type="ECO:0000259" key="5">
    <source>
        <dbReference type="PROSITE" id="PS50929"/>
    </source>
</evidence>
<feature type="domain" description="ABC transmembrane type-1" evidence="5">
    <location>
        <begin position="23"/>
        <end position="146"/>
    </location>
</feature>
<dbReference type="Pfam" id="PF00664">
    <property type="entry name" value="ABC_membrane"/>
    <property type="match status" value="1"/>
</dbReference>
<dbReference type="PROSITE" id="PS50929">
    <property type="entry name" value="ABC_TM1F"/>
    <property type="match status" value="1"/>
</dbReference>
<reference evidence="6" key="1">
    <citation type="submission" date="2018-05" db="EMBL/GenBank/DDBJ databases">
        <authorList>
            <person name="Lanie J.A."/>
            <person name="Ng W.-L."/>
            <person name="Kazmierczak K.M."/>
            <person name="Andrzejewski T.M."/>
            <person name="Davidsen T.M."/>
            <person name="Wayne K.J."/>
            <person name="Tettelin H."/>
            <person name="Glass J.I."/>
            <person name="Rusch D."/>
            <person name="Podicherti R."/>
            <person name="Tsui H.-C.T."/>
            <person name="Winkler M.E."/>
        </authorList>
    </citation>
    <scope>NUCLEOTIDE SEQUENCE</scope>
</reference>
<name>A0A383AYJ6_9ZZZZ</name>
<feature type="non-terminal residue" evidence="6">
    <location>
        <position position="1"/>
    </location>
</feature>
<evidence type="ECO:0000256" key="1">
    <source>
        <dbReference type="ARBA" id="ARBA00022692"/>
    </source>
</evidence>
<dbReference type="AlphaFoldDB" id="A0A383AYJ6"/>
<accession>A0A383AYJ6</accession>
<evidence type="ECO:0000256" key="3">
    <source>
        <dbReference type="ARBA" id="ARBA00023136"/>
    </source>
</evidence>
<dbReference type="InterPro" id="IPR036640">
    <property type="entry name" value="ABC1_TM_sf"/>
</dbReference>
<dbReference type="GO" id="GO:0016020">
    <property type="term" value="C:membrane"/>
    <property type="evidence" value="ECO:0007669"/>
    <property type="project" value="InterPro"/>
</dbReference>
<dbReference type="EMBL" id="UINC01195588">
    <property type="protein sequence ID" value="SVE12218.1"/>
    <property type="molecule type" value="Genomic_DNA"/>
</dbReference>
<dbReference type="SUPFAM" id="SSF90123">
    <property type="entry name" value="ABC transporter transmembrane region"/>
    <property type="match status" value="1"/>
</dbReference>
<sequence>MKKTYIIKRLFKTYTKKHLNKIIFAVFLSIFVAASTSAIAWLLDPAIKKIFIEKDKTFIFLIPIAIIIAFASKGYSLFFARKLMIIASQDVTRDIQIDVLKSVLNLDTQSLESKNSGKFISHLTYDVGLLTNMISIGLLNLIKDTL</sequence>
<keyword evidence="2 4" id="KW-1133">Transmembrane helix</keyword>
<proteinExistence type="predicted"/>
<evidence type="ECO:0000256" key="2">
    <source>
        <dbReference type="ARBA" id="ARBA00022989"/>
    </source>
</evidence>